<protein>
    <submittedName>
        <fullName evidence="1">DUF4190 domain-containing protein</fullName>
    </submittedName>
</protein>
<accession>A0ACC6MCT8</accession>
<proteinExistence type="predicted"/>
<evidence type="ECO:0000313" key="1">
    <source>
        <dbReference type="EMBL" id="MDZ5084759.1"/>
    </source>
</evidence>
<dbReference type="Proteomes" id="UP001289645">
    <property type="component" value="Unassembled WGS sequence"/>
</dbReference>
<reference evidence="1 2" key="1">
    <citation type="journal article" date="2021" name="Chemosphere">
        <title>Bioballs carrying a syntrophic Rhodococcus and Mycolicibacterium consortium for simultaneous sorption and biodegradation of fuel oil in contaminated freshwater.</title>
        <authorList>
            <person name="Naloka K."/>
            <person name="Polrit D."/>
            <person name="Muangchinda C."/>
            <person name="Thoetkiattikul H."/>
            <person name="Pinyakong O."/>
        </authorList>
    </citation>
    <scope>NUCLEOTIDE SEQUENCE [LARGE SCALE GENOMIC DNA]</scope>
    <source>
        <strain evidence="1 2">J101</strain>
    </source>
</reference>
<sequence length="133" mass="13486">MSDQRPPDGFDRPLDYPEDAGLPPPVYPTPHPGLPGSGYYASYPSFGGYPPPPPPGTNGKAIAALVCAVAGLACCLPALAGLVLGLIAMNDTRRSGQSGHSLAVAAVIISSLAIVGYFVYVLVFAMVSGPSTG</sequence>
<dbReference type="EMBL" id="JAOXLN010000003">
    <property type="protein sequence ID" value="MDZ5084759.1"/>
    <property type="molecule type" value="Genomic_DNA"/>
</dbReference>
<gene>
    <name evidence="1" type="ORF">OHX15_05105</name>
</gene>
<name>A0ACC6MCT8_MYCPF</name>
<organism evidence="1 2">
    <name type="scientific">Mycolicibacterium parafortuitum</name>
    <name type="common">Mycobacterium parafortuitum</name>
    <dbReference type="NCBI Taxonomy" id="39692"/>
    <lineage>
        <taxon>Bacteria</taxon>
        <taxon>Bacillati</taxon>
        <taxon>Actinomycetota</taxon>
        <taxon>Actinomycetes</taxon>
        <taxon>Mycobacteriales</taxon>
        <taxon>Mycobacteriaceae</taxon>
        <taxon>Mycolicibacterium</taxon>
    </lineage>
</organism>
<comment type="caution">
    <text evidence="1">The sequence shown here is derived from an EMBL/GenBank/DDBJ whole genome shotgun (WGS) entry which is preliminary data.</text>
</comment>
<keyword evidence="2" id="KW-1185">Reference proteome</keyword>
<evidence type="ECO:0000313" key="2">
    <source>
        <dbReference type="Proteomes" id="UP001289645"/>
    </source>
</evidence>